<feature type="compositionally biased region" description="Basic and acidic residues" evidence="1">
    <location>
        <begin position="74"/>
        <end position="101"/>
    </location>
</feature>
<evidence type="ECO:0000313" key="3">
    <source>
        <dbReference type="EMBL" id="OSD02304.1"/>
    </source>
</evidence>
<protein>
    <recommendedName>
        <fullName evidence="2">PIN domain-containing protein</fullName>
    </recommendedName>
</protein>
<gene>
    <name evidence="3" type="ORF">PYCCODRAFT_427028</name>
</gene>
<dbReference type="EMBL" id="KZ084106">
    <property type="protein sequence ID" value="OSD02304.1"/>
    <property type="molecule type" value="Genomic_DNA"/>
</dbReference>
<feature type="region of interest" description="Disordered" evidence="1">
    <location>
        <begin position="241"/>
        <end position="268"/>
    </location>
</feature>
<feature type="domain" description="PIN" evidence="2">
    <location>
        <begin position="107"/>
        <end position="186"/>
    </location>
</feature>
<proteinExistence type="predicted"/>
<feature type="region of interest" description="Disordered" evidence="1">
    <location>
        <begin position="40"/>
        <end position="101"/>
    </location>
</feature>
<accession>A0A1Y2INV3</accession>
<dbReference type="Gene3D" id="3.40.50.1010">
    <property type="entry name" value="5'-nuclease"/>
    <property type="match status" value="1"/>
</dbReference>
<keyword evidence="4" id="KW-1185">Reference proteome</keyword>
<dbReference type="Proteomes" id="UP000193067">
    <property type="component" value="Unassembled WGS sequence"/>
</dbReference>
<organism evidence="3 4">
    <name type="scientific">Trametes coccinea (strain BRFM310)</name>
    <name type="common">Pycnoporus coccineus</name>
    <dbReference type="NCBI Taxonomy" id="1353009"/>
    <lineage>
        <taxon>Eukaryota</taxon>
        <taxon>Fungi</taxon>
        <taxon>Dikarya</taxon>
        <taxon>Basidiomycota</taxon>
        <taxon>Agaricomycotina</taxon>
        <taxon>Agaricomycetes</taxon>
        <taxon>Polyporales</taxon>
        <taxon>Polyporaceae</taxon>
        <taxon>Trametes</taxon>
    </lineage>
</organism>
<dbReference type="AlphaFoldDB" id="A0A1Y2INV3"/>
<dbReference type="OrthoDB" id="69928at2759"/>
<sequence length="395" mass="42305">MATTMADAKVAPNKLAMSRALGAAFLNHKVEQLEKTVHTNGNWRGRRSPETWRGGAEAKRNFSGSNANPKILKRRNEDGEGMKGQKADGEGRRSEDSAKGHKDADIVVVDASVLVNGIYHLKKWCREGREEVVIVPLEALNTLDLLKKGTSALAQRARAASRILEAQVGANPRIRVQQDEAYVPWDSLPFDEQTAATLNTAPEWVRRTVCCARWEAEHATEELKDGKPAQPRVVLAVLPPPADTQTESANPTPVLASPVPLPAPQPNRYESRLSGDIVARWASKAGVEVLEVSSAPPQNPAGGAGADPATKGPRSGEGRRSGEEDRAKRGQGAGGQTGRGRRNSRGTTPGGSRPPPSTAGTGLVERPPAVMAMMEMVAQPSRVVRVLARGEKLDP</sequence>
<dbReference type="Pfam" id="PF13638">
    <property type="entry name" value="PIN_4"/>
    <property type="match status" value="1"/>
</dbReference>
<evidence type="ECO:0000259" key="2">
    <source>
        <dbReference type="Pfam" id="PF13638"/>
    </source>
</evidence>
<feature type="compositionally biased region" description="Basic and acidic residues" evidence="1">
    <location>
        <begin position="314"/>
        <end position="328"/>
    </location>
</feature>
<feature type="region of interest" description="Disordered" evidence="1">
    <location>
        <begin position="293"/>
        <end position="367"/>
    </location>
</feature>
<evidence type="ECO:0000313" key="4">
    <source>
        <dbReference type="Proteomes" id="UP000193067"/>
    </source>
</evidence>
<name>A0A1Y2INV3_TRAC3</name>
<evidence type="ECO:0000256" key="1">
    <source>
        <dbReference type="SAM" id="MobiDB-lite"/>
    </source>
</evidence>
<dbReference type="STRING" id="1353009.A0A1Y2INV3"/>
<dbReference type="InterPro" id="IPR002716">
    <property type="entry name" value="PIN_dom"/>
</dbReference>
<reference evidence="3 4" key="1">
    <citation type="journal article" date="2015" name="Biotechnol. Biofuels">
        <title>Enhanced degradation of softwood versus hardwood by the white-rot fungus Pycnoporus coccineus.</title>
        <authorList>
            <person name="Couturier M."/>
            <person name="Navarro D."/>
            <person name="Chevret D."/>
            <person name="Henrissat B."/>
            <person name="Piumi F."/>
            <person name="Ruiz-Duenas F.J."/>
            <person name="Martinez A.T."/>
            <person name="Grigoriev I.V."/>
            <person name="Riley R."/>
            <person name="Lipzen A."/>
            <person name="Berrin J.G."/>
            <person name="Master E.R."/>
            <person name="Rosso M.N."/>
        </authorList>
    </citation>
    <scope>NUCLEOTIDE SEQUENCE [LARGE SCALE GENOMIC DNA]</scope>
    <source>
        <strain evidence="3 4">BRFM310</strain>
    </source>
</reference>